<evidence type="ECO:0000256" key="1">
    <source>
        <dbReference type="SAM" id="SignalP"/>
    </source>
</evidence>
<comment type="caution">
    <text evidence="2">The sequence shown here is derived from an EMBL/GenBank/DDBJ whole genome shotgun (WGS) entry which is preliminary data.</text>
</comment>
<keyword evidence="1" id="KW-0732">Signal</keyword>
<keyword evidence="3" id="KW-1185">Reference proteome</keyword>
<reference evidence="2 3" key="1">
    <citation type="submission" date="2024-09" db="EMBL/GenBank/DDBJ databases">
        <authorList>
            <person name="Sun Q."/>
            <person name="Mori K."/>
        </authorList>
    </citation>
    <scope>NUCLEOTIDE SEQUENCE [LARGE SCALE GENOMIC DNA]</scope>
    <source>
        <strain evidence="2 3">KCTC 23076</strain>
    </source>
</reference>
<protein>
    <recommendedName>
        <fullName evidence="4">Secreted protein</fullName>
    </recommendedName>
</protein>
<evidence type="ECO:0000313" key="3">
    <source>
        <dbReference type="Proteomes" id="UP001589896"/>
    </source>
</evidence>
<organism evidence="2 3">
    <name type="scientific">Lysobacter korlensis</name>
    <dbReference type="NCBI Taxonomy" id="553636"/>
    <lineage>
        <taxon>Bacteria</taxon>
        <taxon>Pseudomonadati</taxon>
        <taxon>Pseudomonadota</taxon>
        <taxon>Gammaproteobacteria</taxon>
        <taxon>Lysobacterales</taxon>
        <taxon>Lysobacteraceae</taxon>
        <taxon>Lysobacter</taxon>
    </lineage>
</organism>
<evidence type="ECO:0008006" key="4">
    <source>
        <dbReference type="Google" id="ProtNLM"/>
    </source>
</evidence>
<name>A0ABV6RSL8_9GAMM</name>
<feature type="chain" id="PRO_5046909389" description="Secreted protein" evidence="1">
    <location>
        <begin position="26"/>
        <end position="178"/>
    </location>
</feature>
<dbReference type="Proteomes" id="UP001589896">
    <property type="component" value="Unassembled WGS sequence"/>
</dbReference>
<feature type="signal peptide" evidence="1">
    <location>
        <begin position="1"/>
        <end position="25"/>
    </location>
</feature>
<evidence type="ECO:0000313" key="2">
    <source>
        <dbReference type="EMBL" id="MFC0679969.1"/>
    </source>
</evidence>
<accession>A0ABV6RSL8</accession>
<dbReference type="RefSeq" id="WP_386671216.1">
    <property type="nucleotide sequence ID" value="NZ_JBHLTG010000004.1"/>
</dbReference>
<sequence length="178" mass="18728">MRISNWMTLPAGVTAALLFSSLAVAATAALPKPEIVRDAVPAQAPGQAHTLRTIPEACARLEGMFTGASAQPYRFAAVRTSPNCQPRARFVDAAEAAPSVQDGWKLNDLLRVPNAACPGQQAVVQVWRKPVNVAPPKLDAQGRARLYLDEAKQAAAANRTPNVPMYAAVMAVEGAGCG</sequence>
<proteinExistence type="predicted"/>
<dbReference type="EMBL" id="JBHLTG010000004">
    <property type="protein sequence ID" value="MFC0679969.1"/>
    <property type="molecule type" value="Genomic_DNA"/>
</dbReference>
<gene>
    <name evidence="2" type="ORF">ACFFGH_19200</name>
</gene>